<feature type="transmembrane region" description="Helical" evidence="10">
    <location>
        <begin position="332"/>
        <end position="353"/>
    </location>
</feature>
<evidence type="ECO:0000256" key="7">
    <source>
        <dbReference type="ARBA" id="ARBA00022989"/>
    </source>
</evidence>
<evidence type="ECO:0000259" key="11">
    <source>
        <dbReference type="PROSITE" id="PS51201"/>
    </source>
</evidence>
<accession>A0A1E7QJ58</accession>
<dbReference type="OrthoDB" id="9781411at2"/>
<dbReference type="GO" id="GO:0006813">
    <property type="term" value="P:potassium ion transport"/>
    <property type="evidence" value="ECO:0007669"/>
    <property type="project" value="UniProtKB-KW"/>
</dbReference>
<dbReference type="PROSITE" id="PS51201">
    <property type="entry name" value="RCK_N"/>
    <property type="match status" value="1"/>
</dbReference>
<dbReference type="GO" id="GO:1902600">
    <property type="term" value="P:proton transmembrane transport"/>
    <property type="evidence" value="ECO:0007669"/>
    <property type="project" value="InterPro"/>
</dbReference>
<feature type="transmembrane region" description="Helical" evidence="10">
    <location>
        <begin position="365"/>
        <end position="388"/>
    </location>
</feature>
<feature type="transmembrane region" description="Helical" evidence="10">
    <location>
        <begin position="87"/>
        <end position="110"/>
    </location>
</feature>
<dbReference type="AlphaFoldDB" id="A0A1E7QJ58"/>
<feature type="transmembrane region" description="Helical" evidence="10">
    <location>
        <begin position="301"/>
        <end position="320"/>
    </location>
</feature>
<dbReference type="InterPro" id="IPR038770">
    <property type="entry name" value="Na+/solute_symporter_sf"/>
</dbReference>
<evidence type="ECO:0000256" key="9">
    <source>
        <dbReference type="ARBA" id="ARBA00023136"/>
    </source>
</evidence>
<dbReference type="Proteomes" id="UP000175679">
    <property type="component" value="Unassembled WGS sequence"/>
</dbReference>
<keyword evidence="7 10" id="KW-1133">Transmembrane helix</keyword>
<feature type="transmembrane region" description="Helical" evidence="10">
    <location>
        <begin position="34"/>
        <end position="52"/>
    </location>
</feature>
<feature type="transmembrane region" description="Helical" evidence="10">
    <location>
        <begin position="122"/>
        <end position="142"/>
    </location>
</feature>
<dbReference type="Gene3D" id="1.20.1530.20">
    <property type="match status" value="1"/>
</dbReference>
<sequence>MHNNFVQYLLDVIILLSAAVCMVVVCWQINVSTVLGYFIAGALIGCFEVISSPEIMKGFAEFGVVFLLFIIGLELTFERLMAMRIHVFGFGSLQVIITILVIWCLAYTLGILGISNIDLKKAMVIGGGLALSSTAMVLQVLQEQGSQATQVGRLSIAVLLLQDFAVVPLIVLLQLLGGNSEGSLISALMDSLIKALIALVVIFTVSILMRYLFSIIARMGSNEMFIATTLLIVLGASYITHKFGLSMALGAFVAGLLVAETEYRLLVEQSILPFKDLLLGLFFMTVGMFIDIKLLLYKLHIVILLSVSLIALKAFIIYILCRFFGFKNAPSIQAGLLLAQGGELAFILFRDALNLGVLQDETANILMILITVTMAFTPLLYVLGDWIVNLLNGKKIMLDDEAVAIDTKDLHNHVIMIGFGRVGHMVTKMLAVEHLSYIIIDIQAQIVKEGKEEGFPVYLGDATRPEILKSVGIERAQTIVISIKNEVTIKKIVSLVAVNFPHVNIIIRLSDLSNMEVYSNLGVNKIVPETCEIGLQLGAAALSLSGISEGGVTSLKSRVRKNNYSVYSILSDDKGE</sequence>
<keyword evidence="9 10" id="KW-0472">Membrane</keyword>
<organism evidence="12 13">
    <name type="scientific">Wolbachia pipientis</name>
    <dbReference type="NCBI Taxonomy" id="955"/>
    <lineage>
        <taxon>Bacteria</taxon>
        <taxon>Pseudomonadati</taxon>
        <taxon>Pseudomonadota</taxon>
        <taxon>Alphaproteobacteria</taxon>
        <taxon>Rickettsiales</taxon>
        <taxon>Anaplasmataceae</taxon>
        <taxon>Wolbachieae</taxon>
        <taxon>Wolbachia</taxon>
    </lineage>
</organism>
<reference evidence="12 13" key="1">
    <citation type="submission" date="2016-09" db="EMBL/GenBank/DDBJ databases">
        <title>Genomic evidence for plant-parasitic nematodes as the earliest Wolbachia hosts.</title>
        <authorList>
            <person name="Brown A.M."/>
            <person name="Wasala S.K."/>
            <person name="Howe D.K."/>
            <person name="Peetz A.B."/>
            <person name="Zasada I.A."/>
            <person name="Denver D.R."/>
        </authorList>
    </citation>
    <scope>NUCLEOTIDE SEQUENCE [LARGE SCALE GENOMIC DNA]</scope>
    <source>
        <strain evidence="13">wPpe</strain>
    </source>
</reference>
<dbReference type="EMBL" id="MJMG01000012">
    <property type="protein sequence ID" value="OEY86376.1"/>
    <property type="molecule type" value="Genomic_DNA"/>
</dbReference>
<dbReference type="RefSeq" id="WP_070065384.1">
    <property type="nucleotide sequence ID" value="NZ_MJMG01000012.1"/>
</dbReference>
<comment type="caution">
    <text evidence="12">The sequence shown here is derived from an EMBL/GenBank/DDBJ whole genome shotgun (WGS) entry which is preliminary data.</text>
</comment>
<protein>
    <submittedName>
        <fullName evidence="12">Potassium transporter</fullName>
    </submittedName>
</protein>
<evidence type="ECO:0000256" key="8">
    <source>
        <dbReference type="ARBA" id="ARBA00023065"/>
    </source>
</evidence>
<dbReference type="InterPro" id="IPR036291">
    <property type="entry name" value="NAD(P)-bd_dom_sf"/>
</dbReference>
<dbReference type="GO" id="GO:0015297">
    <property type="term" value="F:antiporter activity"/>
    <property type="evidence" value="ECO:0007669"/>
    <property type="project" value="UniProtKB-KW"/>
</dbReference>
<dbReference type="GO" id="GO:0012505">
    <property type="term" value="C:endomembrane system"/>
    <property type="evidence" value="ECO:0007669"/>
    <property type="project" value="UniProtKB-SubCell"/>
</dbReference>
<evidence type="ECO:0000313" key="13">
    <source>
        <dbReference type="Proteomes" id="UP000175679"/>
    </source>
</evidence>
<evidence type="ECO:0000256" key="6">
    <source>
        <dbReference type="ARBA" id="ARBA00022958"/>
    </source>
</evidence>
<feature type="transmembrane region" description="Helical" evidence="10">
    <location>
        <begin position="154"/>
        <end position="175"/>
    </location>
</feature>
<evidence type="ECO:0000256" key="1">
    <source>
        <dbReference type="ARBA" id="ARBA00004127"/>
    </source>
</evidence>
<feature type="transmembrane region" description="Helical" evidence="10">
    <location>
        <begin position="58"/>
        <end position="75"/>
    </location>
</feature>
<feature type="transmembrane region" description="Helical" evidence="10">
    <location>
        <begin position="277"/>
        <end position="295"/>
    </location>
</feature>
<evidence type="ECO:0000256" key="2">
    <source>
        <dbReference type="ARBA" id="ARBA00022448"/>
    </source>
</evidence>
<keyword evidence="2" id="KW-0813">Transport</keyword>
<evidence type="ECO:0000256" key="4">
    <source>
        <dbReference type="ARBA" id="ARBA00022538"/>
    </source>
</evidence>
<keyword evidence="8" id="KW-0406">Ion transport</keyword>
<proteinExistence type="predicted"/>
<dbReference type="SUPFAM" id="SSF51735">
    <property type="entry name" value="NAD(P)-binding Rossmann-fold domains"/>
    <property type="match status" value="1"/>
</dbReference>
<dbReference type="InterPro" id="IPR003148">
    <property type="entry name" value="RCK_N"/>
</dbReference>
<gene>
    <name evidence="12" type="ORF">BIY23_04470</name>
</gene>
<name>A0A1E7QJ58_WOLPI</name>
<dbReference type="PANTHER" id="PTHR46157">
    <property type="entry name" value="K(+) EFFLUX ANTIPORTER 3, CHLOROPLASTIC"/>
    <property type="match status" value="1"/>
</dbReference>
<dbReference type="Pfam" id="PF00999">
    <property type="entry name" value="Na_H_Exchanger"/>
    <property type="match status" value="1"/>
</dbReference>
<dbReference type="PANTHER" id="PTHR46157:SF4">
    <property type="entry name" value="K(+) EFFLUX ANTIPORTER 3, CHLOROPLASTIC"/>
    <property type="match status" value="1"/>
</dbReference>
<feature type="transmembrane region" description="Helical" evidence="10">
    <location>
        <begin position="6"/>
        <end position="27"/>
    </location>
</feature>
<dbReference type="Gene3D" id="3.40.50.720">
    <property type="entry name" value="NAD(P)-binding Rossmann-like Domain"/>
    <property type="match status" value="1"/>
</dbReference>
<dbReference type="InterPro" id="IPR006153">
    <property type="entry name" value="Cation/H_exchanger_TM"/>
</dbReference>
<keyword evidence="5 10" id="KW-0812">Transmembrane</keyword>
<evidence type="ECO:0000256" key="5">
    <source>
        <dbReference type="ARBA" id="ARBA00022692"/>
    </source>
</evidence>
<evidence type="ECO:0000256" key="3">
    <source>
        <dbReference type="ARBA" id="ARBA00022449"/>
    </source>
</evidence>
<evidence type="ECO:0000256" key="10">
    <source>
        <dbReference type="SAM" id="Phobius"/>
    </source>
</evidence>
<feature type="transmembrane region" description="Helical" evidence="10">
    <location>
        <begin position="225"/>
        <end position="241"/>
    </location>
</feature>
<keyword evidence="4" id="KW-0633">Potassium transport</keyword>
<evidence type="ECO:0000313" key="12">
    <source>
        <dbReference type="EMBL" id="OEY86376.1"/>
    </source>
</evidence>
<keyword evidence="13" id="KW-1185">Reference proteome</keyword>
<dbReference type="Pfam" id="PF02254">
    <property type="entry name" value="TrkA_N"/>
    <property type="match status" value="1"/>
</dbReference>
<comment type="subcellular location">
    <subcellularLocation>
        <location evidence="1">Endomembrane system</location>
        <topology evidence="1">Multi-pass membrane protein</topology>
    </subcellularLocation>
</comment>
<keyword evidence="6" id="KW-0630">Potassium</keyword>
<keyword evidence="3" id="KW-0050">Antiport</keyword>
<feature type="domain" description="RCK N-terminal" evidence="11">
    <location>
        <begin position="411"/>
        <end position="528"/>
    </location>
</feature>
<feature type="transmembrane region" description="Helical" evidence="10">
    <location>
        <begin position="195"/>
        <end position="213"/>
    </location>
</feature>
<dbReference type="FunFam" id="3.40.50.720:FF:000036">
    <property type="entry name" value="Glutathione-regulated potassium-efflux system protein KefB"/>
    <property type="match status" value="1"/>
</dbReference>
<dbReference type="GO" id="GO:0005886">
    <property type="term" value="C:plasma membrane"/>
    <property type="evidence" value="ECO:0007669"/>
    <property type="project" value="TreeGrafter"/>
</dbReference>